<dbReference type="PANTHER" id="PTHR44099:SF4">
    <property type="entry name" value="RABCONNECTIN-3B, ISOFORM A"/>
    <property type="match status" value="1"/>
</dbReference>
<dbReference type="PROSITE" id="PS50082">
    <property type="entry name" value="WD_REPEATS_2"/>
    <property type="match status" value="1"/>
</dbReference>
<dbReference type="InterPro" id="IPR049916">
    <property type="entry name" value="WDR72-like"/>
</dbReference>
<dbReference type="SMART" id="SM00320">
    <property type="entry name" value="WD40"/>
    <property type="match status" value="1"/>
</dbReference>
<dbReference type="Pfam" id="PF00400">
    <property type="entry name" value="WD40"/>
    <property type="match status" value="1"/>
</dbReference>
<dbReference type="InterPro" id="IPR001680">
    <property type="entry name" value="WD40_rpt"/>
</dbReference>
<accession>A0A7R8D1M2</accession>
<dbReference type="EMBL" id="HG994586">
    <property type="protein sequence ID" value="CAF2995735.1"/>
    <property type="molecule type" value="Genomic_DNA"/>
</dbReference>
<organism evidence="1 2">
    <name type="scientific">Lepeophtheirus salmonis</name>
    <name type="common">Salmon louse</name>
    <name type="synonym">Caligus salmonis</name>
    <dbReference type="NCBI Taxonomy" id="72036"/>
    <lineage>
        <taxon>Eukaryota</taxon>
        <taxon>Metazoa</taxon>
        <taxon>Ecdysozoa</taxon>
        <taxon>Arthropoda</taxon>
        <taxon>Crustacea</taxon>
        <taxon>Multicrustacea</taxon>
        <taxon>Hexanauplia</taxon>
        <taxon>Copepoda</taxon>
        <taxon>Siphonostomatoida</taxon>
        <taxon>Caligidae</taxon>
        <taxon>Lepeophtheirus</taxon>
    </lineage>
</organism>
<evidence type="ECO:0000313" key="1">
    <source>
        <dbReference type="EMBL" id="CAF2995735.1"/>
    </source>
</evidence>
<dbReference type="InterPro" id="IPR036322">
    <property type="entry name" value="WD40_repeat_dom_sf"/>
</dbReference>
<dbReference type="Proteomes" id="UP000675881">
    <property type="component" value="Chromosome 7"/>
</dbReference>
<dbReference type="PANTHER" id="PTHR44099">
    <property type="entry name" value="RABCONNECTIN-3B, ISOFORM A"/>
    <property type="match status" value="1"/>
</dbReference>
<name>A0A7R8D1M2_LEPSM</name>
<dbReference type="Gene3D" id="2.130.10.10">
    <property type="entry name" value="YVTN repeat-like/Quinoprotein amine dehydrogenase"/>
    <property type="match status" value="1"/>
</dbReference>
<protein>
    <submittedName>
        <fullName evidence="1">WD repeat-containing protein 7</fullName>
    </submittedName>
</protein>
<proteinExistence type="predicted"/>
<reference evidence="1" key="1">
    <citation type="submission" date="2021-02" db="EMBL/GenBank/DDBJ databases">
        <authorList>
            <person name="Bekaert M."/>
        </authorList>
    </citation>
    <scope>NUCLEOTIDE SEQUENCE</scope>
    <source>
        <strain evidence="1">IoA-00</strain>
    </source>
</reference>
<keyword evidence="2" id="KW-1185">Reference proteome</keyword>
<dbReference type="OrthoDB" id="338622at2759"/>
<evidence type="ECO:0000313" key="2">
    <source>
        <dbReference type="Proteomes" id="UP000675881"/>
    </source>
</evidence>
<dbReference type="GO" id="GO:0005737">
    <property type="term" value="C:cytoplasm"/>
    <property type="evidence" value="ECO:0007669"/>
    <property type="project" value="TreeGrafter"/>
</dbReference>
<dbReference type="AlphaFoldDB" id="A0A7R8D1M2"/>
<gene>
    <name evidence="1" type="ORF">LSAA_12890</name>
</gene>
<sequence length="248" mass="27414">MCSEADWWVPSTKYGLPLTPSGDSCRTSRHALMQIAKARPGAFVTSIAREISRFNNLAANSQSLNVNLNQHVLTRSKAEILHLIEVLIETNKQDLIDLLVNVTDIALHCIDGNHLKNKCMGDIFPPISYFPQISHCMQTRRLAVGTKTGSLVMYDLRASKLQSIPAHSGSIIAVSFSPDGKNLATFSDSDNKLHFWQTSTGMFGLGNAQTRCTKSYNVNPSSKSSQWTPNHMPKLVWNGFKNSHSTPT</sequence>
<dbReference type="SUPFAM" id="SSF50978">
    <property type="entry name" value="WD40 repeat-like"/>
    <property type="match status" value="1"/>
</dbReference>
<dbReference type="InterPro" id="IPR015943">
    <property type="entry name" value="WD40/YVTN_repeat-like_dom_sf"/>
</dbReference>